<organism evidence="10 11">
    <name type="scientific">Lachancea meyersii CBS 8951</name>
    <dbReference type="NCBI Taxonomy" id="1266667"/>
    <lineage>
        <taxon>Eukaryota</taxon>
        <taxon>Fungi</taxon>
        <taxon>Dikarya</taxon>
        <taxon>Ascomycota</taxon>
        <taxon>Saccharomycotina</taxon>
        <taxon>Saccharomycetes</taxon>
        <taxon>Saccharomycetales</taxon>
        <taxon>Saccharomycetaceae</taxon>
        <taxon>Lachancea</taxon>
    </lineage>
</organism>
<evidence type="ECO:0000256" key="3">
    <source>
        <dbReference type="ARBA" id="ARBA00019622"/>
    </source>
</evidence>
<dbReference type="Pfam" id="PF09497">
    <property type="entry name" value="Med12"/>
    <property type="match status" value="1"/>
</dbReference>
<dbReference type="EMBL" id="LT598480">
    <property type="protein sequence ID" value="SCV04087.1"/>
    <property type="molecule type" value="Genomic_DNA"/>
</dbReference>
<sequence>MPSKYFLNPPDDLHSLTVDSSKRIYPDFDPWRHTPIEDKVFLNFVSKGYYNTAKVNFESISSRSSLQESLPAVSGLLADQLSEVVKIREEQVNRVSAKPRDPSSTNSVVIDLCGPGFTLPKRVTLTDHKRELWLQEVSSPSKPLAEAVKTIPHGLKRRQLLEQCSQKQIPIARAIWLIKCCYTLEWKMSTSKQSPQKHDEISVKLLREWSEAMAHILERLVFEMMQYYNEPSKLKKWRQRIAYFLKLLGSCYSLEIIERDAFHHWLVDFVAKVENFECLPMTLYILSVFWSGIFKENRESQDPQQQFLVNKMTETLIYKYYMVSTSKFMINDEQYLINDVKKNNKLSEAILSNLKALIKEIFHKQSMEAFIFPSSNWEIYKNCLYEILSVDKTTHATQPDLKTSKKLELIVYRNDSLKFNTILHAAEEGSCDPTDEPSADLESIFRANKVLKLKHIDYGLTKMLDDNSAGDHWMIVAAQKVTRIDQVMQIILWAIHPSRYYHYEAPHLVAKLFLLQINFKNTLLESGLEEKIWSLIFLFGRIKEEDLKRVVNLPRLHQLLNVFIGYGIIKVPTYIRKLISSGVLYLAHSEDKFFHCRLLINLKTSPVMKSQYNMVLRNVIDANPLYYERFNYDKLMEMLENSKDSLLDGNFDFIKGLPYSVRLLTSEWYLNRICSPRDGVLAPVTKEDVVEKLNVFCINLDMYHQFYKWIEFIVYHKLLKDLESLECLADILIYYDKLFCLLINDHVLLTKTILHLYFDKLISESPESQSLILLTDFWTFVMTRFPQALEIDPDLQAKLVEAKEYEKTKIENAAKISTWADQSHKDRSIELSGYNGDTFNFPSVFQPNLKAVLVAGTGKELQLARKNMRILMAVNSSEYNKFMSIFLKRKTATNEELAKLISLKVLSWTSIAKVLGNNFLIGLLETSFHEQGVGFELQKKSFKKHNLKILLKTYCEALPQNYDKLLEVLAEHCSSKMVQEYAIKIFSYMDVKGGNHMHRFANDLLDVGVSDSETEQLDDGRNQNITDTDLNNDCDITEDEEEILDFFPRLDFSNLWIFQAITCHYLQNEKDQHHCAREDLARFILESMRMTDFDFASSRLFDKVTNANTLQKTLEVLEIDFLKDRSNQDLNDGSQYSVVVETIINISRRLNKAFSGIIPLSEEAFNLLHTCCKEFASKTSEQLSELEFRLDVFLKIFIVHQKYIVEEGLQNSQLLLKDNAVFIKMLCILFHKIDFSLKLKLLLYDLLSSLKAFAVYSPPGKDRHLTHRLPFQVPQELLDLPPFQISSFMPDENSNRSGNESELGIEESKTTNTNNAPQYFIFNRKTETFDARFVLRPYHLLGNFQEAGPDFNNTCLNLCLFKTVLDRRNPT</sequence>
<evidence type="ECO:0000256" key="2">
    <source>
        <dbReference type="ARBA" id="ARBA00010289"/>
    </source>
</evidence>
<feature type="region of interest" description="Disordered" evidence="8">
    <location>
        <begin position="1291"/>
        <end position="1311"/>
    </location>
</feature>
<evidence type="ECO:0000313" key="11">
    <source>
        <dbReference type="Proteomes" id="UP000191144"/>
    </source>
</evidence>
<dbReference type="GO" id="GO:0016592">
    <property type="term" value="C:mediator complex"/>
    <property type="evidence" value="ECO:0007669"/>
    <property type="project" value="InterPro"/>
</dbReference>
<dbReference type="GO" id="GO:0003712">
    <property type="term" value="F:transcription coregulator activity"/>
    <property type="evidence" value="ECO:0007669"/>
    <property type="project" value="InterPro"/>
</dbReference>
<name>A0A1G4KHP0_9SACH</name>
<dbReference type="Proteomes" id="UP000191144">
    <property type="component" value="Chromosome H"/>
</dbReference>
<evidence type="ECO:0000256" key="6">
    <source>
        <dbReference type="ARBA" id="ARBA00023242"/>
    </source>
</evidence>
<dbReference type="OrthoDB" id="20828at2759"/>
<feature type="domain" description="Mediator complex subunit Med12" evidence="9">
    <location>
        <begin position="116"/>
        <end position="179"/>
    </location>
</feature>
<evidence type="ECO:0000256" key="5">
    <source>
        <dbReference type="ARBA" id="ARBA00023163"/>
    </source>
</evidence>
<reference evidence="11" key="1">
    <citation type="submission" date="2016-03" db="EMBL/GenBank/DDBJ databases">
        <authorList>
            <person name="Devillers Hugo."/>
        </authorList>
    </citation>
    <scope>NUCLEOTIDE SEQUENCE [LARGE SCALE GENOMIC DNA]</scope>
</reference>
<evidence type="ECO:0000259" key="9">
    <source>
        <dbReference type="SMART" id="SM01281"/>
    </source>
</evidence>
<dbReference type="PANTHER" id="PTHR46567:SF1">
    <property type="entry name" value="MEDIATOR OF RNA POLYMERASE II TRANSCRIPTION SUBUNIT 12"/>
    <property type="match status" value="1"/>
</dbReference>
<dbReference type="InterPro" id="IPR019035">
    <property type="entry name" value="Mediator_Med12"/>
</dbReference>
<dbReference type="GO" id="GO:0006357">
    <property type="term" value="P:regulation of transcription by RNA polymerase II"/>
    <property type="evidence" value="ECO:0007669"/>
    <property type="project" value="InterPro"/>
</dbReference>
<keyword evidence="5" id="KW-0804">Transcription</keyword>
<evidence type="ECO:0000256" key="1">
    <source>
        <dbReference type="ARBA" id="ARBA00004123"/>
    </source>
</evidence>
<protein>
    <recommendedName>
        <fullName evidence="3">Mediator of RNA polymerase II transcription subunit 12</fullName>
    </recommendedName>
    <alternativeName>
        <fullName evidence="7">Mediator complex subunit 12</fullName>
    </alternativeName>
</protein>
<proteinExistence type="inferred from homology"/>
<gene>
    <name evidence="10" type="ORF">LAME_0H15654G</name>
</gene>
<evidence type="ECO:0000256" key="4">
    <source>
        <dbReference type="ARBA" id="ARBA00023015"/>
    </source>
</evidence>
<accession>A0A1G4KHP0</accession>
<dbReference type="PANTHER" id="PTHR46567">
    <property type="entry name" value="MEDIATOR OF RNA POLYMERASE II TRANSCRIPTION SUBUNIT 12"/>
    <property type="match status" value="1"/>
</dbReference>
<evidence type="ECO:0000256" key="8">
    <source>
        <dbReference type="SAM" id="MobiDB-lite"/>
    </source>
</evidence>
<keyword evidence="11" id="KW-1185">Reference proteome</keyword>
<evidence type="ECO:0000256" key="7">
    <source>
        <dbReference type="ARBA" id="ARBA00032010"/>
    </source>
</evidence>
<keyword evidence="6" id="KW-0539">Nucleus</keyword>
<comment type="similarity">
    <text evidence="2">Belongs to the Mediator complex subunit 12 family.</text>
</comment>
<keyword evidence="4" id="KW-0805">Transcription regulation</keyword>
<evidence type="ECO:0000313" key="10">
    <source>
        <dbReference type="EMBL" id="SCV04087.1"/>
    </source>
</evidence>
<dbReference type="SMART" id="SM01281">
    <property type="entry name" value="Med12"/>
    <property type="match status" value="1"/>
</dbReference>
<comment type="subcellular location">
    <subcellularLocation>
        <location evidence="1">Nucleus</location>
    </subcellularLocation>
</comment>